<comment type="subcellular location">
    <subcellularLocation>
        <location evidence="1">Secreted</location>
    </subcellularLocation>
</comment>
<dbReference type="CDD" id="cd10918">
    <property type="entry name" value="CE4_NodB_like_5s_6s"/>
    <property type="match status" value="1"/>
</dbReference>
<dbReference type="GO" id="GO:0005975">
    <property type="term" value="P:carbohydrate metabolic process"/>
    <property type="evidence" value="ECO:0007669"/>
    <property type="project" value="InterPro"/>
</dbReference>
<evidence type="ECO:0000313" key="4">
    <source>
        <dbReference type="EMBL" id="PJA32819.1"/>
    </source>
</evidence>
<name>A0A2M7WS41_9BACT</name>
<dbReference type="Gene3D" id="3.20.20.370">
    <property type="entry name" value="Glycoside hydrolase/deacetylase"/>
    <property type="match status" value="1"/>
</dbReference>
<gene>
    <name evidence="4" type="ORF">CO185_01595</name>
</gene>
<dbReference type="PROSITE" id="PS51677">
    <property type="entry name" value="NODB"/>
    <property type="match status" value="1"/>
</dbReference>
<sequence length="190" mass="21572">MKNMIRSLAYSIRRMFPVSGAVVLMYHSIGENNLFFTVNGGEFEKQMAYLMRENFNVVSLKKLEEYLKKKSIPLKTIAITFDDGYKDNLLNALPVLKKYNFPATVFVMTGDIGKTRNVRGHDFDMLTQEDILILARSGLIDIEPHSVTHPKLSKLNREEIKVELSNKVTVGYDASQVVGKIATIIKKIKT</sequence>
<dbReference type="GO" id="GO:0005576">
    <property type="term" value="C:extracellular region"/>
    <property type="evidence" value="ECO:0007669"/>
    <property type="project" value="UniProtKB-SubCell"/>
</dbReference>
<dbReference type="InterPro" id="IPR051398">
    <property type="entry name" value="Polysacch_Deacetylase"/>
</dbReference>
<protein>
    <recommendedName>
        <fullName evidence="3">NodB homology domain-containing protein</fullName>
    </recommendedName>
</protein>
<dbReference type="SUPFAM" id="SSF88713">
    <property type="entry name" value="Glycoside hydrolase/deacetylase"/>
    <property type="match status" value="1"/>
</dbReference>
<evidence type="ECO:0000313" key="5">
    <source>
        <dbReference type="Proteomes" id="UP000230758"/>
    </source>
</evidence>
<dbReference type="Proteomes" id="UP000230758">
    <property type="component" value="Unassembled WGS sequence"/>
</dbReference>
<dbReference type="InterPro" id="IPR002509">
    <property type="entry name" value="NODB_dom"/>
</dbReference>
<keyword evidence="2" id="KW-0732">Signal</keyword>
<organism evidence="4 5">
    <name type="scientific">Candidatus Zambryskibacteria bacterium CG_4_9_14_3_um_filter_42_15</name>
    <dbReference type="NCBI Taxonomy" id="1975112"/>
    <lineage>
        <taxon>Bacteria</taxon>
        <taxon>Candidatus Zambryskiibacteriota</taxon>
    </lineage>
</organism>
<evidence type="ECO:0000259" key="3">
    <source>
        <dbReference type="PROSITE" id="PS51677"/>
    </source>
</evidence>
<dbReference type="Pfam" id="PF01522">
    <property type="entry name" value="Polysacc_deac_1"/>
    <property type="match status" value="1"/>
</dbReference>
<dbReference type="GO" id="GO:0016810">
    <property type="term" value="F:hydrolase activity, acting on carbon-nitrogen (but not peptide) bonds"/>
    <property type="evidence" value="ECO:0007669"/>
    <property type="project" value="InterPro"/>
</dbReference>
<dbReference type="EMBL" id="PFXF01000021">
    <property type="protein sequence ID" value="PJA32819.1"/>
    <property type="molecule type" value="Genomic_DNA"/>
</dbReference>
<feature type="domain" description="NodB homology" evidence="3">
    <location>
        <begin position="75"/>
        <end position="190"/>
    </location>
</feature>
<dbReference type="AlphaFoldDB" id="A0A2M7WS41"/>
<reference evidence="5" key="1">
    <citation type="submission" date="2017-09" db="EMBL/GenBank/DDBJ databases">
        <title>Depth-based differentiation of microbial function through sediment-hosted aquifers and enrichment of novel symbionts in the deep terrestrial subsurface.</title>
        <authorList>
            <person name="Probst A.J."/>
            <person name="Ladd B."/>
            <person name="Jarett J.K."/>
            <person name="Geller-Mcgrath D.E."/>
            <person name="Sieber C.M.K."/>
            <person name="Emerson J.B."/>
            <person name="Anantharaman K."/>
            <person name="Thomas B.C."/>
            <person name="Malmstrom R."/>
            <person name="Stieglmeier M."/>
            <person name="Klingl A."/>
            <person name="Woyke T."/>
            <person name="Ryan C.M."/>
            <person name="Banfield J.F."/>
        </authorList>
    </citation>
    <scope>NUCLEOTIDE SEQUENCE [LARGE SCALE GENOMIC DNA]</scope>
</reference>
<proteinExistence type="predicted"/>
<dbReference type="PANTHER" id="PTHR34216">
    <property type="match status" value="1"/>
</dbReference>
<evidence type="ECO:0000256" key="1">
    <source>
        <dbReference type="ARBA" id="ARBA00004613"/>
    </source>
</evidence>
<dbReference type="InterPro" id="IPR011330">
    <property type="entry name" value="Glyco_hydro/deAcase_b/a-brl"/>
</dbReference>
<comment type="caution">
    <text evidence="4">The sequence shown here is derived from an EMBL/GenBank/DDBJ whole genome shotgun (WGS) entry which is preliminary data.</text>
</comment>
<evidence type="ECO:0000256" key="2">
    <source>
        <dbReference type="ARBA" id="ARBA00022729"/>
    </source>
</evidence>
<accession>A0A2M7WS41</accession>
<dbReference type="PANTHER" id="PTHR34216:SF3">
    <property type="entry name" value="POLY-BETA-1,6-N-ACETYL-D-GLUCOSAMINE N-DEACETYLASE"/>
    <property type="match status" value="1"/>
</dbReference>